<evidence type="ECO:0000313" key="2">
    <source>
        <dbReference type="EMBL" id="BCI87318.1"/>
    </source>
</evidence>
<accession>A0A7G1IFM4</accession>
<keyword evidence="3" id="KW-1185">Reference proteome</keyword>
<evidence type="ECO:0000256" key="1">
    <source>
        <dbReference type="SAM" id="MobiDB-lite"/>
    </source>
</evidence>
<dbReference type="AlphaFoldDB" id="A0A7G1IFM4"/>
<sequence>MQIHALSMQLRHLLTELPPVTGAGQGQVVQVPAQLKVIVAHPVWVIQIERDPGKHRAKSTVRAKAGADMRGDIAEVDGAAGNRRRVVDREGADVRPAGSFEVDERGIQTAQLLHCQLPDDRSSVVEPGGAERRGYVGQSGSRFGGQGQISQALPS</sequence>
<gene>
    <name evidence="2" type="ORF">NIIDMKKI_25240</name>
</gene>
<reference evidence="2 3" key="1">
    <citation type="submission" date="2020-07" db="EMBL/GenBank/DDBJ databases">
        <title>Mycobacterium kansasii (former subtype) with zoonotic potential isolated from diseased indoor pet cat, Japan.</title>
        <authorList>
            <person name="Fukano H."/>
            <person name="Terazono T."/>
            <person name="Hoshino Y."/>
        </authorList>
    </citation>
    <scope>NUCLEOTIDE SEQUENCE [LARGE SCALE GENOMIC DNA]</scope>
    <source>
        <strain evidence="2 3">Kuro-I</strain>
    </source>
</reference>
<dbReference type="Proteomes" id="UP000516380">
    <property type="component" value="Chromosome"/>
</dbReference>
<dbReference type="EMBL" id="AP023343">
    <property type="protein sequence ID" value="BCI87318.1"/>
    <property type="molecule type" value="Genomic_DNA"/>
</dbReference>
<feature type="region of interest" description="Disordered" evidence="1">
    <location>
        <begin position="119"/>
        <end position="155"/>
    </location>
</feature>
<name>A0A7G1IFM4_MYCKA</name>
<proteinExistence type="predicted"/>
<protein>
    <submittedName>
        <fullName evidence="2">Uncharacterized protein</fullName>
    </submittedName>
</protein>
<organism evidence="2 3">
    <name type="scientific">Mycobacterium kansasii</name>
    <dbReference type="NCBI Taxonomy" id="1768"/>
    <lineage>
        <taxon>Bacteria</taxon>
        <taxon>Bacillati</taxon>
        <taxon>Actinomycetota</taxon>
        <taxon>Actinomycetes</taxon>
        <taxon>Mycobacteriales</taxon>
        <taxon>Mycobacteriaceae</taxon>
        <taxon>Mycobacterium</taxon>
    </lineage>
</organism>
<evidence type="ECO:0000313" key="3">
    <source>
        <dbReference type="Proteomes" id="UP000516380"/>
    </source>
</evidence>
<feature type="compositionally biased region" description="Basic and acidic residues" evidence="1">
    <location>
        <begin position="119"/>
        <end position="134"/>
    </location>
</feature>